<reference evidence="2" key="1">
    <citation type="journal article" date="2013" name="Nat. Genet.">
        <title>The duck genome and transcriptome provide insight into an avian influenza virus reservoir species.</title>
        <authorList>
            <person name="Huang Y."/>
            <person name="Li Y."/>
            <person name="Burt D.W."/>
            <person name="Chen H."/>
            <person name="Zhang Y."/>
            <person name="Qian W."/>
            <person name="Kim H."/>
            <person name="Gan S."/>
            <person name="Zhao Y."/>
            <person name="Li J."/>
            <person name="Yi K."/>
            <person name="Feng H."/>
            <person name="Zhu P."/>
            <person name="Li B."/>
            <person name="Liu Q."/>
            <person name="Fairley S."/>
            <person name="Magor K.E."/>
            <person name="Du Z."/>
            <person name="Hu X."/>
            <person name="Goodman L."/>
            <person name="Tafer H."/>
            <person name="Vignal A."/>
            <person name="Lee T."/>
            <person name="Kim K.W."/>
            <person name="Sheng Z."/>
            <person name="An Y."/>
            <person name="Searle S."/>
            <person name="Herrero J."/>
            <person name="Groenen M.A."/>
            <person name="Crooijmans R.P."/>
            <person name="Faraut T."/>
            <person name="Cai Q."/>
            <person name="Webster R.G."/>
            <person name="Aldridge J.R."/>
            <person name="Warren W.C."/>
            <person name="Bartschat S."/>
            <person name="Kehr S."/>
            <person name="Marz M."/>
            <person name="Stadler P.F."/>
            <person name="Smith J."/>
            <person name="Kraus R.H."/>
            <person name="Zhao Y."/>
            <person name="Ren L."/>
            <person name="Fei J."/>
            <person name="Morisson M."/>
            <person name="Kaiser P."/>
            <person name="Griffin D.K."/>
            <person name="Rao M."/>
            <person name="Pitel F."/>
            <person name="Wang J."/>
            <person name="Li N."/>
        </authorList>
    </citation>
    <scope>NUCLEOTIDE SEQUENCE [LARGE SCALE GENOMIC DNA]</scope>
</reference>
<accession>R0LCK7</accession>
<gene>
    <name evidence="1" type="ORF">Anapl_09127</name>
</gene>
<dbReference type="AlphaFoldDB" id="R0LCK7"/>
<dbReference type="EMBL" id="KB743357">
    <property type="protein sequence ID" value="EOA99234.1"/>
    <property type="molecule type" value="Genomic_DNA"/>
</dbReference>
<dbReference type="Proteomes" id="UP000296049">
    <property type="component" value="Unassembled WGS sequence"/>
</dbReference>
<name>R0LCK7_ANAPL</name>
<sequence length="448" mass="49080">MKNRGKGGATSTSEAYSGVFVRQSCVEELRNLPRAAEELSPAEPATWGNSHRSIRTLTAVPKDKVKPDINIGHYVQRRGISQLALKGLGVSFKMVLGASGRMVNAICRMNTDLSRVPVLRGMHRGAPELLQCGRGKADLLGSAGVTSPCTRAFMPPCKFARDQQAGTEKQNPLHHQAPHSKEEHRASTWPVLFQGMGPRCQSKLPFWYQPPALGLAFEEAWLLREQTKLVRSWASAAAKLLGSTSTHPAKRPCELPATLRGGGYQRGIFTGWVLLPADMGLVISTQGSCASGKSGALHVTWPQPNSEMAVQALRKYQCWRQASGRAGCRAVTRWQWLSVTVRFFWIGSSRVEGMLFASKTALQGTFSSQRGPNKEDTELPDVWEVPGSKSVNGMGRVEWKGSPSSVLDLAELLRSRWSRPFAGTSSSGFINIICPYPQRCKSAELPWP</sequence>
<evidence type="ECO:0000313" key="2">
    <source>
        <dbReference type="Proteomes" id="UP000296049"/>
    </source>
</evidence>
<organism evidence="1 2">
    <name type="scientific">Anas platyrhynchos</name>
    <name type="common">Mallard</name>
    <name type="synonym">Anas boschas</name>
    <dbReference type="NCBI Taxonomy" id="8839"/>
    <lineage>
        <taxon>Eukaryota</taxon>
        <taxon>Metazoa</taxon>
        <taxon>Chordata</taxon>
        <taxon>Craniata</taxon>
        <taxon>Vertebrata</taxon>
        <taxon>Euteleostomi</taxon>
        <taxon>Archelosauria</taxon>
        <taxon>Archosauria</taxon>
        <taxon>Dinosauria</taxon>
        <taxon>Saurischia</taxon>
        <taxon>Theropoda</taxon>
        <taxon>Coelurosauria</taxon>
        <taxon>Aves</taxon>
        <taxon>Neognathae</taxon>
        <taxon>Galloanserae</taxon>
        <taxon>Anseriformes</taxon>
        <taxon>Anatidae</taxon>
        <taxon>Anatinae</taxon>
        <taxon>Anas</taxon>
    </lineage>
</organism>
<protein>
    <submittedName>
        <fullName evidence="1">Uncharacterized protein</fullName>
    </submittedName>
</protein>
<keyword evidence="2" id="KW-1185">Reference proteome</keyword>
<evidence type="ECO:0000313" key="1">
    <source>
        <dbReference type="EMBL" id="EOA99234.1"/>
    </source>
</evidence>
<proteinExistence type="predicted"/>